<proteinExistence type="predicted"/>
<evidence type="ECO:0008006" key="3">
    <source>
        <dbReference type="Google" id="ProtNLM"/>
    </source>
</evidence>
<dbReference type="Proteomes" id="UP000177169">
    <property type="component" value="Unassembled WGS sequence"/>
</dbReference>
<dbReference type="InterPro" id="IPR036116">
    <property type="entry name" value="FN3_sf"/>
</dbReference>
<comment type="caution">
    <text evidence="1">The sequence shown here is derived from an EMBL/GenBank/DDBJ whole genome shotgun (WGS) entry which is preliminary data.</text>
</comment>
<name>A0A1F7YZG4_9BACT</name>
<protein>
    <recommendedName>
        <fullName evidence="3">Fibronectin type-III domain-containing protein</fullName>
    </recommendedName>
</protein>
<dbReference type="EMBL" id="MGGR01000028">
    <property type="protein sequence ID" value="OGM32746.1"/>
    <property type="molecule type" value="Genomic_DNA"/>
</dbReference>
<gene>
    <name evidence="1" type="ORF">A3D01_01060</name>
</gene>
<dbReference type="Gene3D" id="2.60.40.10">
    <property type="entry name" value="Immunoglobulins"/>
    <property type="match status" value="1"/>
</dbReference>
<evidence type="ECO:0000313" key="1">
    <source>
        <dbReference type="EMBL" id="OGM32746.1"/>
    </source>
</evidence>
<sequence>MNSLEGWWSPATVESWTNIFDHNISPVSGSYSTTQSWSCPGVGNYFVVCNAYDNQGGQCTGNPFGIPPGWASCGPGSVQTVNCIDSPPPAVTLNAATWTCTGIPTPRVDLSWTASAGADDYHVFRCTGAACLPTTQIAQTALTSYSDNTVVSGTTYNYRVRAHRHSDNIYSSYSNTVSVSPLCSSCNYSLAGSASISMLSTETYTLTEVSPPVGTVTQVNFTSTDGNIISIGDSLTSPVPVGQSSYTDATAVYSMNATAYSIGASATLRAGVIMDGFERCDVSIGVGVTNTSAWWQTKEGDLVTNGDMFSEIPGGCVTDVLCNESLIIYDTGDFPGVPQAGGSIDVGANGGVISLVYNWRAEGTTYDGPALSYSYFRNKLPSSVIPQAVAVNPLSGATLAAGGTEYPVGSGYHYYEYTGGGGLQILNAGDIDLGSRKVIVFAPGNVSIESKILVQNGLGSFVLISGGNISVAPAVSGPQEFSTCTDNNCTPDLEGIYFSEAAYQTGSAGVGADSPLHVRGIVVAWDQVVMQRDLPDNSLTPAEFFEFGYDQLMLFPPTLGERNIVWREVAP</sequence>
<reference evidence="1 2" key="1">
    <citation type="journal article" date="2016" name="Nat. Commun.">
        <title>Thousands of microbial genomes shed light on interconnected biogeochemical processes in an aquifer system.</title>
        <authorList>
            <person name="Anantharaman K."/>
            <person name="Brown C.T."/>
            <person name="Hug L.A."/>
            <person name="Sharon I."/>
            <person name="Castelle C.J."/>
            <person name="Probst A.J."/>
            <person name="Thomas B.C."/>
            <person name="Singh A."/>
            <person name="Wilkins M.J."/>
            <person name="Karaoz U."/>
            <person name="Brodie E.L."/>
            <person name="Williams K.H."/>
            <person name="Hubbard S.S."/>
            <person name="Banfield J.F."/>
        </authorList>
    </citation>
    <scope>NUCLEOTIDE SEQUENCE [LARGE SCALE GENOMIC DNA]</scope>
</reference>
<dbReference type="InterPro" id="IPR013783">
    <property type="entry name" value="Ig-like_fold"/>
</dbReference>
<evidence type="ECO:0000313" key="2">
    <source>
        <dbReference type="Proteomes" id="UP000177169"/>
    </source>
</evidence>
<dbReference type="STRING" id="1802505.A3D01_01060"/>
<accession>A0A1F7YZG4</accession>
<organism evidence="1 2">
    <name type="scientific">Candidatus Woesebacteria bacterium RIFCSPHIGHO2_02_FULL_39_13</name>
    <dbReference type="NCBI Taxonomy" id="1802505"/>
    <lineage>
        <taxon>Bacteria</taxon>
        <taxon>Candidatus Woeseibacteriota</taxon>
    </lineage>
</organism>
<dbReference type="SUPFAM" id="SSF49265">
    <property type="entry name" value="Fibronectin type III"/>
    <property type="match status" value="1"/>
</dbReference>
<dbReference type="AlphaFoldDB" id="A0A1F7YZG4"/>